<gene>
    <name evidence="9" type="ORF">UW07_C0003G0008</name>
</gene>
<dbReference type="InterPro" id="IPR049177">
    <property type="entry name" value="MgtC_SapB_SrpB_YhiD_N"/>
</dbReference>
<dbReference type="InterPro" id="IPR003416">
    <property type="entry name" value="MgtC/SapB/SrpB/YhiD_fam"/>
</dbReference>
<keyword evidence="4 7" id="KW-0812">Transmembrane</keyword>
<keyword evidence="6 7" id="KW-0472">Membrane</keyword>
<evidence type="ECO:0000256" key="4">
    <source>
        <dbReference type="ARBA" id="ARBA00022692"/>
    </source>
</evidence>
<protein>
    <submittedName>
        <fullName evidence="9">Mg2+ transporter-C family protein</fullName>
    </submittedName>
</protein>
<dbReference type="EMBL" id="LCGX01000003">
    <property type="protein sequence ID" value="KKT25066.1"/>
    <property type="molecule type" value="Genomic_DNA"/>
</dbReference>
<comment type="subcellular location">
    <subcellularLocation>
        <location evidence="1">Cell membrane</location>
        <topology evidence="1">Multi-pass membrane protein</topology>
    </subcellularLocation>
</comment>
<evidence type="ECO:0000256" key="7">
    <source>
        <dbReference type="SAM" id="Phobius"/>
    </source>
</evidence>
<accession>A0A0G1FRE1</accession>
<evidence type="ECO:0000313" key="10">
    <source>
        <dbReference type="Proteomes" id="UP000033831"/>
    </source>
</evidence>
<feature type="transmembrane region" description="Helical" evidence="7">
    <location>
        <begin position="51"/>
        <end position="72"/>
    </location>
</feature>
<dbReference type="PANTHER" id="PTHR33778">
    <property type="entry name" value="PROTEIN MGTC"/>
    <property type="match status" value="1"/>
</dbReference>
<dbReference type="PANTHER" id="PTHR33778:SF1">
    <property type="entry name" value="MAGNESIUM TRANSPORTER YHID-RELATED"/>
    <property type="match status" value="1"/>
</dbReference>
<comment type="caution">
    <text evidence="9">The sequence shown here is derived from an EMBL/GenBank/DDBJ whole genome shotgun (WGS) entry which is preliminary data.</text>
</comment>
<dbReference type="Pfam" id="PF02308">
    <property type="entry name" value="MgtC"/>
    <property type="match status" value="1"/>
</dbReference>
<evidence type="ECO:0000256" key="2">
    <source>
        <dbReference type="ARBA" id="ARBA00009298"/>
    </source>
</evidence>
<keyword evidence="3" id="KW-1003">Cell membrane</keyword>
<dbReference type="PRINTS" id="PR01837">
    <property type="entry name" value="MGTCSAPBPROT"/>
</dbReference>
<evidence type="ECO:0000259" key="8">
    <source>
        <dbReference type="Pfam" id="PF02308"/>
    </source>
</evidence>
<evidence type="ECO:0000256" key="1">
    <source>
        <dbReference type="ARBA" id="ARBA00004651"/>
    </source>
</evidence>
<evidence type="ECO:0000256" key="6">
    <source>
        <dbReference type="ARBA" id="ARBA00023136"/>
    </source>
</evidence>
<feature type="transmembrane region" description="Helical" evidence="7">
    <location>
        <begin position="24"/>
        <end position="45"/>
    </location>
</feature>
<dbReference type="AlphaFoldDB" id="A0A0G1FRE1"/>
<feature type="domain" description="MgtC/SapB/SrpB/YhiD N-terminal" evidence="8">
    <location>
        <begin position="28"/>
        <end position="154"/>
    </location>
</feature>
<proteinExistence type="inferred from homology"/>
<evidence type="ECO:0000256" key="3">
    <source>
        <dbReference type="ARBA" id="ARBA00022475"/>
    </source>
</evidence>
<feature type="transmembrane region" description="Helical" evidence="7">
    <location>
        <begin position="124"/>
        <end position="153"/>
    </location>
</feature>
<feature type="transmembrane region" description="Helical" evidence="7">
    <location>
        <begin position="84"/>
        <end position="104"/>
    </location>
</feature>
<keyword evidence="5 7" id="KW-1133">Transmembrane helix</keyword>
<comment type="similarity">
    <text evidence="2">Belongs to the MgtC/SapB family.</text>
</comment>
<dbReference type="Proteomes" id="UP000033831">
    <property type="component" value="Unassembled WGS sequence"/>
</dbReference>
<evidence type="ECO:0000256" key="5">
    <source>
        <dbReference type="ARBA" id="ARBA00022989"/>
    </source>
</evidence>
<reference evidence="9 10" key="1">
    <citation type="journal article" date="2015" name="Nature">
        <title>rRNA introns, odd ribosomes, and small enigmatic genomes across a large radiation of phyla.</title>
        <authorList>
            <person name="Brown C.T."/>
            <person name="Hug L.A."/>
            <person name="Thomas B.C."/>
            <person name="Sharon I."/>
            <person name="Castelle C.J."/>
            <person name="Singh A."/>
            <person name="Wilkins M.J."/>
            <person name="Williams K.H."/>
            <person name="Banfield J.F."/>
        </authorList>
    </citation>
    <scope>NUCLEOTIDE SEQUENCE [LARGE SCALE GENOMIC DNA]</scope>
</reference>
<sequence>MFAWGEELLYNLYMQEFFIQNSEIILRLFVAVILGAFIGAERTLVHKEAGIKTHALVSLGAAVFVIVSELVAVKYKGLAGFDPARVASQIIVGIGFLGAGAIMFQNSRLTGLTTAGGLWVTAGIGMAAGFGFFGLSVIAAVFVLAVFVILYFVEKPIQKISDNIDQNGIQ</sequence>
<name>A0A0G1FRE1_9BACT</name>
<dbReference type="GO" id="GO:0005886">
    <property type="term" value="C:plasma membrane"/>
    <property type="evidence" value="ECO:0007669"/>
    <property type="project" value="UniProtKB-SubCell"/>
</dbReference>
<organism evidence="9 10">
    <name type="scientific">Candidatus Nomurabacteria bacterium GW2011_GWF2_43_8</name>
    <dbReference type="NCBI Taxonomy" id="1618779"/>
    <lineage>
        <taxon>Bacteria</taxon>
        <taxon>Candidatus Nomuraibacteriota</taxon>
    </lineage>
</organism>
<evidence type="ECO:0000313" key="9">
    <source>
        <dbReference type="EMBL" id="KKT25066.1"/>
    </source>
</evidence>